<dbReference type="OrthoDB" id="1668230at2759"/>
<organism evidence="9 10">
    <name type="scientific">Cudoniella acicularis</name>
    <dbReference type="NCBI Taxonomy" id="354080"/>
    <lineage>
        <taxon>Eukaryota</taxon>
        <taxon>Fungi</taxon>
        <taxon>Dikarya</taxon>
        <taxon>Ascomycota</taxon>
        <taxon>Pezizomycotina</taxon>
        <taxon>Leotiomycetes</taxon>
        <taxon>Helotiales</taxon>
        <taxon>Tricladiaceae</taxon>
        <taxon>Cudoniella</taxon>
    </lineage>
</organism>
<proteinExistence type="inferred from homology"/>
<sequence length="632" mass="68164">MNTNTIAGIDKDVPLDMRAVAKNPAEWLAFSPPQWSAQSYDESPLSSTEQSFANSQVDGTFNGTVDPYPTLPTVPSTTYQNSFNGGSPDPMVAAFPYVNLSSITEDHADLDDDMEDTPVPVSNPIIPSPLSSPSIRQPAWGTSRPSRRGSASSAKSRHHRRTKSGSSDTSNSNSANSPSSSHKLRSTSNSNGSRSRPSSSYSSTTTPVARTNHNLIEKQYRTRLNGQFETLLQTLPREVVGDAAEKRVSKAEVLVLAKERIRELEREKRLLEEENQGLEGIGKSVDCQKLNTILRQPDTKNDSDTASPPTIQASENATQENNELQIVPEDILGISLETRLKWVKATSDLFFSRPKLDGKSRVRDWDLLLSVEDGRVENVVKNESLIMEKENEKKEVKEEGMEKAYPARYKLPTAISSRLARDFGELKNGDGREEEEIEKRVVSGEFPDDVWSLEKAPRILACWCPEFAKVMLASRGKASFQETITNYVKTHPLLFTAQVLGGIASLASLAVVPVLGLAGFSAAGPVAGSAAAGWQSSVGLVQAGSLFAWCQSVVMGGAAVGGLLVTGLAGAGVAVGATVAGALDGIVEEKVEGKVEEKVEEKVEVEGEEKMDSGETSGGKEDEGGSHSREKL</sequence>
<comment type="caution">
    <text evidence="9">The sequence shown here is derived from an EMBL/GenBank/DDBJ whole genome shotgun (WGS) entry which is preliminary data.</text>
</comment>
<feature type="compositionally biased region" description="Polar residues" evidence="7">
    <location>
        <begin position="304"/>
        <end position="322"/>
    </location>
</feature>
<gene>
    <name evidence="9" type="ORF">G7Y89_g11333</name>
</gene>
<feature type="domain" description="BHLH" evidence="8">
    <location>
        <begin position="208"/>
        <end position="264"/>
    </location>
</feature>
<dbReference type="InterPro" id="IPR038213">
    <property type="entry name" value="IFI6/IFI27-like_sf"/>
</dbReference>
<evidence type="ECO:0000256" key="3">
    <source>
        <dbReference type="ARBA" id="ARBA00022692"/>
    </source>
</evidence>
<evidence type="ECO:0000256" key="4">
    <source>
        <dbReference type="ARBA" id="ARBA00022989"/>
    </source>
</evidence>
<dbReference type="EMBL" id="JAAMPI010001078">
    <property type="protein sequence ID" value="KAF4626819.1"/>
    <property type="molecule type" value="Genomic_DNA"/>
</dbReference>
<dbReference type="GO" id="GO:0046983">
    <property type="term" value="F:protein dimerization activity"/>
    <property type="evidence" value="ECO:0007669"/>
    <property type="project" value="InterPro"/>
</dbReference>
<dbReference type="SUPFAM" id="SSF47459">
    <property type="entry name" value="HLH, helix-loop-helix DNA-binding domain"/>
    <property type="match status" value="1"/>
</dbReference>
<feature type="compositionally biased region" description="Polar residues" evidence="7">
    <location>
        <begin position="36"/>
        <end position="63"/>
    </location>
</feature>
<keyword evidence="3" id="KW-0812">Transmembrane</keyword>
<accession>A0A8H4W0Q9</accession>
<evidence type="ECO:0000313" key="9">
    <source>
        <dbReference type="EMBL" id="KAF4626819.1"/>
    </source>
</evidence>
<name>A0A8H4W0Q9_9HELO</name>
<evidence type="ECO:0000256" key="2">
    <source>
        <dbReference type="ARBA" id="ARBA00007262"/>
    </source>
</evidence>
<dbReference type="PANTHER" id="PTHR16932">
    <property type="entry name" value="INTERFERON ALPHA-INDUCIBLE PROTEIN 27"/>
    <property type="match status" value="1"/>
</dbReference>
<dbReference type="InterPro" id="IPR036638">
    <property type="entry name" value="HLH_DNA-bd_sf"/>
</dbReference>
<feature type="region of interest" description="Disordered" evidence="7">
    <location>
        <begin position="109"/>
        <end position="215"/>
    </location>
</feature>
<dbReference type="Gene3D" id="6.10.110.10">
    <property type="match status" value="1"/>
</dbReference>
<evidence type="ECO:0000259" key="8">
    <source>
        <dbReference type="PROSITE" id="PS50888"/>
    </source>
</evidence>
<dbReference type="AlphaFoldDB" id="A0A8H4W0Q9"/>
<feature type="region of interest" description="Disordered" evidence="7">
    <location>
        <begin position="593"/>
        <end position="632"/>
    </location>
</feature>
<keyword evidence="5" id="KW-0472">Membrane</keyword>
<feature type="region of interest" description="Disordered" evidence="7">
    <location>
        <begin position="294"/>
        <end position="322"/>
    </location>
</feature>
<comment type="subcellular location">
    <subcellularLocation>
        <location evidence="1">Membrane</location>
        <topology evidence="1">Multi-pass membrane protein</topology>
    </subcellularLocation>
</comment>
<keyword evidence="4" id="KW-1133">Transmembrane helix</keyword>
<dbReference type="Pfam" id="PF00010">
    <property type="entry name" value="HLH"/>
    <property type="match status" value="1"/>
</dbReference>
<evidence type="ECO:0000256" key="6">
    <source>
        <dbReference type="SAM" id="Coils"/>
    </source>
</evidence>
<evidence type="ECO:0000313" key="10">
    <source>
        <dbReference type="Proteomes" id="UP000566819"/>
    </source>
</evidence>
<comment type="similarity">
    <text evidence="2">Belongs to the IFI6/IFI27 family.</text>
</comment>
<dbReference type="GO" id="GO:0016020">
    <property type="term" value="C:membrane"/>
    <property type="evidence" value="ECO:0007669"/>
    <property type="project" value="UniProtKB-SubCell"/>
</dbReference>
<feature type="coiled-coil region" evidence="6">
    <location>
        <begin position="254"/>
        <end position="281"/>
    </location>
</feature>
<keyword evidence="6" id="KW-0175">Coiled coil</keyword>
<dbReference type="Proteomes" id="UP000566819">
    <property type="component" value="Unassembled WGS sequence"/>
</dbReference>
<evidence type="ECO:0000256" key="7">
    <source>
        <dbReference type="SAM" id="MobiDB-lite"/>
    </source>
</evidence>
<evidence type="ECO:0000256" key="5">
    <source>
        <dbReference type="ARBA" id="ARBA00023136"/>
    </source>
</evidence>
<protein>
    <recommendedName>
        <fullName evidence="8">BHLH domain-containing protein</fullName>
    </recommendedName>
</protein>
<dbReference type="InterPro" id="IPR009311">
    <property type="entry name" value="IFI6/IFI27-like"/>
</dbReference>
<feature type="region of interest" description="Disordered" evidence="7">
    <location>
        <begin position="36"/>
        <end position="73"/>
    </location>
</feature>
<evidence type="ECO:0000256" key="1">
    <source>
        <dbReference type="ARBA" id="ARBA00004141"/>
    </source>
</evidence>
<dbReference type="PROSITE" id="PS50888">
    <property type="entry name" value="BHLH"/>
    <property type="match status" value="1"/>
</dbReference>
<feature type="compositionally biased region" description="Low complexity" evidence="7">
    <location>
        <begin position="164"/>
        <end position="207"/>
    </location>
</feature>
<dbReference type="Gene3D" id="4.10.280.10">
    <property type="entry name" value="Helix-loop-helix DNA-binding domain"/>
    <property type="match status" value="1"/>
</dbReference>
<reference evidence="9 10" key="1">
    <citation type="submission" date="2020-03" db="EMBL/GenBank/DDBJ databases">
        <title>Draft Genome Sequence of Cudoniella acicularis.</title>
        <authorList>
            <person name="Buettner E."/>
            <person name="Kellner H."/>
        </authorList>
    </citation>
    <scope>NUCLEOTIDE SEQUENCE [LARGE SCALE GENOMIC DNA]</scope>
    <source>
        <strain evidence="9 10">DSM 108380</strain>
    </source>
</reference>
<feature type="compositionally biased region" description="Low complexity" evidence="7">
    <location>
        <begin position="118"/>
        <end position="154"/>
    </location>
</feature>
<keyword evidence="10" id="KW-1185">Reference proteome</keyword>
<dbReference type="SMART" id="SM00353">
    <property type="entry name" value="HLH"/>
    <property type="match status" value="1"/>
</dbReference>
<dbReference type="PANTHER" id="PTHR16932:SF18">
    <property type="entry name" value="INTERFERON, ALPHA-INDUCIBLE PROTEIN 27-LIKE 2"/>
    <property type="match status" value="1"/>
</dbReference>
<dbReference type="InterPro" id="IPR011598">
    <property type="entry name" value="bHLH_dom"/>
</dbReference>